<name>A0A9D1VSK7_9FIRM</name>
<evidence type="ECO:0000256" key="1">
    <source>
        <dbReference type="ARBA" id="ARBA00001946"/>
    </source>
</evidence>
<dbReference type="InterPro" id="IPR016064">
    <property type="entry name" value="NAD/diacylglycerol_kinase_sf"/>
</dbReference>
<keyword evidence="7 14" id="KW-0418">Kinase</keyword>
<evidence type="ECO:0000313" key="15">
    <source>
        <dbReference type="Proteomes" id="UP000824249"/>
    </source>
</evidence>
<evidence type="ECO:0000256" key="9">
    <source>
        <dbReference type="ARBA" id="ARBA00022842"/>
    </source>
</evidence>
<dbReference type="Pfam" id="PF19279">
    <property type="entry name" value="YegS_C"/>
    <property type="match status" value="1"/>
</dbReference>
<feature type="domain" description="DAGKc" evidence="13">
    <location>
        <begin position="1"/>
        <end position="129"/>
    </location>
</feature>
<dbReference type="GO" id="GO:0046872">
    <property type="term" value="F:metal ion binding"/>
    <property type="evidence" value="ECO:0007669"/>
    <property type="project" value="UniProtKB-KW"/>
</dbReference>
<keyword evidence="4" id="KW-0808">Transferase</keyword>
<keyword evidence="3" id="KW-0444">Lipid biosynthesis</keyword>
<dbReference type="GO" id="GO:0016301">
    <property type="term" value="F:kinase activity"/>
    <property type="evidence" value="ECO:0007669"/>
    <property type="project" value="UniProtKB-KW"/>
</dbReference>
<organism evidence="14 15">
    <name type="scientific">Candidatus Borkfalkia faecigallinarum</name>
    <dbReference type="NCBI Taxonomy" id="2838509"/>
    <lineage>
        <taxon>Bacteria</taxon>
        <taxon>Bacillati</taxon>
        <taxon>Bacillota</taxon>
        <taxon>Clostridia</taxon>
        <taxon>Christensenellales</taxon>
        <taxon>Christensenellaceae</taxon>
        <taxon>Candidatus Borkfalkia</taxon>
    </lineage>
</organism>
<evidence type="ECO:0000256" key="2">
    <source>
        <dbReference type="ARBA" id="ARBA00005983"/>
    </source>
</evidence>
<dbReference type="PANTHER" id="PTHR12358:SF106">
    <property type="entry name" value="LIPID KINASE YEGS"/>
    <property type="match status" value="1"/>
</dbReference>
<comment type="caution">
    <text evidence="14">The sequence shown here is derived from an EMBL/GenBank/DDBJ whole genome shotgun (WGS) entry which is preliminary data.</text>
</comment>
<dbReference type="InterPro" id="IPR017438">
    <property type="entry name" value="ATP-NAD_kinase_N"/>
</dbReference>
<reference evidence="14" key="1">
    <citation type="journal article" date="2021" name="PeerJ">
        <title>Extensive microbial diversity within the chicken gut microbiome revealed by metagenomics and culture.</title>
        <authorList>
            <person name="Gilroy R."/>
            <person name="Ravi A."/>
            <person name="Getino M."/>
            <person name="Pursley I."/>
            <person name="Horton D.L."/>
            <person name="Alikhan N.F."/>
            <person name="Baker D."/>
            <person name="Gharbi K."/>
            <person name="Hall N."/>
            <person name="Watson M."/>
            <person name="Adriaenssens E.M."/>
            <person name="Foster-Nyarko E."/>
            <person name="Jarju S."/>
            <person name="Secka A."/>
            <person name="Antonio M."/>
            <person name="Oren A."/>
            <person name="Chaudhuri R.R."/>
            <person name="La Ragione R."/>
            <person name="Hildebrand F."/>
            <person name="Pallen M.J."/>
        </authorList>
    </citation>
    <scope>NUCLEOTIDE SEQUENCE</scope>
    <source>
        <strain evidence="14">26628</strain>
    </source>
</reference>
<keyword evidence="11" id="KW-0594">Phospholipid biosynthesis</keyword>
<evidence type="ECO:0000256" key="7">
    <source>
        <dbReference type="ARBA" id="ARBA00022777"/>
    </source>
</evidence>
<dbReference type="PROSITE" id="PS50146">
    <property type="entry name" value="DAGK"/>
    <property type="match status" value="1"/>
</dbReference>
<dbReference type="GO" id="GO:0005524">
    <property type="term" value="F:ATP binding"/>
    <property type="evidence" value="ECO:0007669"/>
    <property type="project" value="UniProtKB-KW"/>
</dbReference>
<dbReference type="GO" id="GO:0008654">
    <property type="term" value="P:phospholipid biosynthetic process"/>
    <property type="evidence" value="ECO:0007669"/>
    <property type="project" value="UniProtKB-KW"/>
</dbReference>
<protein>
    <submittedName>
        <fullName evidence="14">YegS/Rv2252/BmrU family lipid kinase</fullName>
    </submittedName>
</protein>
<evidence type="ECO:0000256" key="12">
    <source>
        <dbReference type="ARBA" id="ARBA00023264"/>
    </source>
</evidence>
<evidence type="ECO:0000256" key="4">
    <source>
        <dbReference type="ARBA" id="ARBA00022679"/>
    </source>
</evidence>
<dbReference type="InterPro" id="IPR001206">
    <property type="entry name" value="Diacylglycerol_kinase_cat_dom"/>
</dbReference>
<evidence type="ECO:0000256" key="6">
    <source>
        <dbReference type="ARBA" id="ARBA00022741"/>
    </source>
</evidence>
<dbReference type="Pfam" id="PF00781">
    <property type="entry name" value="DAGK_cat"/>
    <property type="match status" value="1"/>
</dbReference>
<dbReference type="InterPro" id="IPR045540">
    <property type="entry name" value="YegS/DAGK_C"/>
</dbReference>
<evidence type="ECO:0000256" key="3">
    <source>
        <dbReference type="ARBA" id="ARBA00022516"/>
    </source>
</evidence>
<dbReference type="SUPFAM" id="SSF111331">
    <property type="entry name" value="NAD kinase/diacylglycerol kinase-like"/>
    <property type="match status" value="1"/>
</dbReference>
<dbReference type="EMBL" id="DXFD01000012">
    <property type="protein sequence ID" value="HIX46214.1"/>
    <property type="molecule type" value="Genomic_DNA"/>
</dbReference>
<evidence type="ECO:0000313" key="14">
    <source>
        <dbReference type="EMBL" id="HIX46214.1"/>
    </source>
</evidence>
<evidence type="ECO:0000256" key="8">
    <source>
        <dbReference type="ARBA" id="ARBA00022840"/>
    </source>
</evidence>
<keyword evidence="6" id="KW-0547">Nucleotide-binding</keyword>
<comment type="cofactor">
    <cofactor evidence="1">
        <name>Mg(2+)</name>
        <dbReference type="ChEBI" id="CHEBI:18420"/>
    </cofactor>
</comment>
<keyword evidence="8" id="KW-0067">ATP-binding</keyword>
<evidence type="ECO:0000259" key="13">
    <source>
        <dbReference type="PROSITE" id="PS50146"/>
    </source>
</evidence>
<keyword evidence="5" id="KW-0479">Metal-binding</keyword>
<evidence type="ECO:0000256" key="5">
    <source>
        <dbReference type="ARBA" id="ARBA00022723"/>
    </source>
</evidence>
<sequence length="302" mass="33052">MKCLFVYNPVSGRGRTGKRLSKIVRALRERYGDVCVAATSERGDMTRIVRASAPLFDAIVFSGGDGTFNEALQGVCESGCSPELGYIPSGTVNDVAHSLGIPKRLRGALRVIRTGRPAALDCMKINDRYAMYIVAAGAFTSAPYTTPQSLKKQMGFIAYGIEGLKKNLRFDVFGVTLSDGRRTVRTDSVFVVLMNGQYVAGIPLNRGSSMADGKIEAALIHQRKNPGFFGKIRAFLALARLFLLGYRVREKQITRLEGSHFEIAADESVVWNFDGEKGIAGNVTVDVVPGRIRLLVPRRRDV</sequence>
<dbReference type="Gene3D" id="3.40.50.10330">
    <property type="entry name" value="Probable inorganic polyphosphate/atp-NAD kinase, domain 1"/>
    <property type="match status" value="1"/>
</dbReference>
<evidence type="ECO:0000256" key="11">
    <source>
        <dbReference type="ARBA" id="ARBA00023209"/>
    </source>
</evidence>
<dbReference type="NCBIfam" id="TIGR00147">
    <property type="entry name" value="YegS/Rv2252/BmrU family lipid kinase"/>
    <property type="match status" value="1"/>
</dbReference>
<keyword evidence="9" id="KW-0460">Magnesium</keyword>
<reference evidence="14" key="2">
    <citation type="submission" date="2021-04" db="EMBL/GenBank/DDBJ databases">
        <authorList>
            <person name="Gilroy R."/>
        </authorList>
    </citation>
    <scope>NUCLEOTIDE SEQUENCE</scope>
    <source>
        <strain evidence="14">26628</strain>
    </source>
</reference>
<comment type="similarity">
    <text evidence="2">Belongs to the diacylglycerol/lipid kinase family.</text>
</comment>
<evidence type="ECO:0000256" key="10">
    <source>
        <dbReference type="ARBA" id="ARBA00023098"/>
    </source>
</evidence>
<dbReference type="InterPro" id="IPR050187">
    <property type="entry name" value="Lipid_Phosphate_FormReg"/>
</dbReference>
<dbReference type="InterPro" id="IPR005218">
    <property type="entry name" value="Diacylglycerol/lipid_kinase"/>
</dbReference>
<proteinExistence type="inferred from homology"/>
<dbReference type="Proteomes" id="UP000824249">
    <property type="component" value="Unassembled WGS sequence"/>
</dbReference>
<accession>A0A9D1VSK7</accession>
<keyword evidence="10" id="KW-0443">Lipid metabolism</keyword>
<dbReference type="GO" id="GO:0005886">
    <property type="term" value="C:plasma membrane"/>
    <property type="evidence" value="ECO:0007669"/>
    <property type="project" value="TreeGrafter"/>
</dbReference>
<dbReference type="SMART" id="SM00046">
    <property type="entry name" value="DAGKc"/>
    <property type="match status" value="1"/>
</dbReference>
<dbReference type="PANTHER" id="PTHR12358">
    <property type="entry name" value="SPHINGOSINE KINASE"/>
    <property type="match status" value="1"/>
</dbReference>
<dbReference type="AlphaFoldDB" id="A0A9D1VSK7"/>
<keyword evidence="12" id="KW-1208">Phospholipid metabolism</keyword>
<gene>
    <name evidence="14" type="ORF">H9737_00810</name>
</gene>
<dbReference type="Gene3D" id="2.60.200.40">
    <property type="match status" value="1"/>
</dbReference>